<gene>
    <name evidence="1" type="ORF">CPB83DRAFT_858423</name>
</gene>
<evidence type="ECO:0000313" key="1">
    <source>
        <dbReference type="EMBL" id="KAF9526144.1"/>
    </source>
</evidence>
<sequence>MLQEHHEIREPRLPTELEREIFELASRDEPSTRYSLIQVAKRVHKWVEPSLYCIFIICEGTDVIPSSLFLSSFKERLAVGGSTAIARQAKFVRHLMYTGQDMSSVVDLIILCTNIIDLAVWTFPGVPNTSLTTLTTFFDALHLKRLSVSAELIQLYPHCLSSLALSLTHLDCFGMHSPFWDDGWKILNVSHLTHLVVAGSNIRPIITAILKESKTIRLVINAQDNIPSPDALEGPWYTKDPRYVFCKYPNPPTACWFKGTNGGDDIWVLGEEAQRRKIQRLSTS</sequence>
<dbReference type="Proteomes" id="UP000807306">
    <property type="component" value="Unassembled WGS sequence"/>
</dbReference>
<evidence type="ECO:0000313" key="2">
    <source>
        <dbReference type="Proteomes" id="UP000807306"/>
    </source>
</evidence>
<dbReference type="EMBL" id="MU157875">
    <property type="protein sequence ID" value="KAF9526144.1"/>
    <property type="molecule type" value="Genomic_DNA"/>
</dbReference>
<dbReference type="OrthoDB" id="3145912at2759"/>
<accession>A0A9P6JN00</accession>
<proteinExistence type="predicted"/>
<reference evidence="1" key="1">
    <citation type="submission" date="2020-11" db="EMBL/GenBank/DDBJ databases">
        <authorList>
            <consortium name="DOE Joint Genome Institute"/>
            <person name="Ahrendt S."/>
            <person name="Riley R."/>
            <person name="Andreopoulos W."/>
            <person name="Labutti K."/>
            <person name="Pangilinan J."/>
            <person name="Ruiz-Duenas F.J."/>
            <person name="Barrasa J.M."/>
            <person name="Sanchez-Garcia M."/>
            <person name="Camarero S."/>
            <person name="Miyauchi S."/>
            <person name="Serrano A."/>
            <person name="Linde D."/>
            <person name="Babiker R."/>
            <person name="Drula E."/>
            <person name="Ayuso-Fernandez I."/>
            <person name="Pacheco R."/>
            <person name="Padilla G."/>
            <person name="Ferreira P."/>
            <person name="Barriuso J."/>
            <person name="Kellner H."/>
            <person name="Castanera R."/>
            <person name="Alfaro M."/>
            <person name="Ramirez L."/>
            <person name="Pisabarro A.G."/>
            <person name="Kuo A."/>
            <person name="Tritt A."/>
            <person name="Lipzen A."/>
            <person name="He G."/>
            <person name="Yan M."/>
            <person name="Ng V."/>
            <person name="Cullen D."/>
            <person name="Martin F."/>
            <person name="Rosso M.-N."/>
            <person name="Henrissat B."/>
            <person name="Hibbett D."/>
            <person name="Martinez A.T."/>
            <person name="Grigoriev I.V."/>
        </authorList>
    </citation>
    <scope>NUCLEOTIDE SEQUENCE</scope>
    <source>
        <strain evidence="1">CBS 506.95</strain>
    </source>
</reference>
<comment type="caution">
    <text evidence="1">The sequence shown here is derived from an EMBL/GenBank/DDBJ whole genome shotgun (WGS) entry which is preliminary data.</text>
</comment>
<keyword evidence="2" id="KW-1185">Reference proteome</keyword>
<name>A0A9P6JN00_9AGAR</name>
<protein>
    <submittedName>
        <fullName evidence="1">Uncharacterized protein</fullName>
    </submittedName>
</protein>
<organism evidence="1 2">
    <name type="scientific">Crepidotus variabilis</name>
    <dbReference type="NCBI Taxonomy" id="179855"/>
    <lineage>
        <taxon>Eukaryota</taxon>
        <taxon>Fungi</taxon>
        <taxon>Dikarya</taxon>
        <taxon>Basidiomycota</taxon>
        <taxon>Agaricomycotina</taxon>
        <taxon>Agaricomycetes</taxon>
        <taxon>Agaricomycetidae</taxon>
        <taxon>Agaricales</taxon>
        <taxon>Agaricineae</taxon>
        <taxon>Crepidotaceae</taxon>
        <taxon>Crepidotus</taxon>
    </lineage>
</organism>
<dbReference type="AlphaFoldDB" id="A0A9P6JN00"/>